<dbReference type="InterPro" id="IPR007551">
    <property type="entry name" value="YajQ/Smlt4090-like"/>
</dbReference>
<sequence length="166" mass="18519">MPSFDAVLEPNFVEIRNGVDNAAKEIGTRFDFKGTGASIELKGKEKDSTIELVGDSDFQLEQLETVIMDKMTKRKVELTYFDREAKVEKLGGDKVKKVWKVRAGIPSDLAKKIVGKIKDSKLKVQAGIQGDAVRVTGKDRDVLQTCIALLRKEISDTPLSFNNFRD</sequence>
<evidence type="ECO:0000256" key="2">
    <source>
        <dbReference type="ARBA" id="ARBA00093450"/>
    </source>
</evidence>
<accession>A0A931NAS4</accession>
<dbReference type="GO" id="GO:0000166">
    <property type="term" value="F:nucleotide binding"/>
    <property type="evidence" value="ECO:0007669"/>
    <property type="project" value="UniProtKB-UniRule"/>
</dbReference>
<dbReference type="InterPro" id="IPR036183">
    <property type="entry name" value="YajQ-like_sf"/>
</dbReference>
<evidence type="ECO:0000256" key="3">
    <source>
        <dbReference type="HAMAP-Rule" id="MF_00632"/>
    </source>
</evidence>
<organism evidence="4 5">
    <name type="scientific">Inhella gelatinilytica</name>
    <dbReference type="NCBI Taxonomy" id="2795030"/>
    <lineage>
        <taxon>Bacteria</taxon>
        <taxon>Pseudomonadati</taxon>
        <taxon>Pseudomonadota</taxon>
        <taxon>Betaproteobacteria</taxon>
        <taxon>Burkholderiales</taxon>
        <taxon>Sphaerotilaceae</taxon>
        <taxon>Inhella</taxon>
    </lineage>
</organism>
<name>A0A931NAS4_9BURK</name>
<dbReference type="Pfam" id="PF04461">
    <property type="entry name" value="YajQ"/>
    <property type="match status" value="1"/>
</dbReference>
<evidence type="ECO:0000313" key="4">
    <source>
        <dbReference type="EMBL" id="MBH9552798.1"/>
    </source>
</evidence>
<dbReference type="CDD" id="cd11740">
    <property type="entry name" value="YajQ_like"/>
    <property type="match status" value="1"/>
</dbReference>
<dbReference type="GO" id="GO:0005829">
    <property type="term" value="C:cytosol"/>
    <property type="evidence" value="ECO:0007669"/>
    <property type="project" value="TreeGrafter"/>
</dbReference>
<dbReference type="EMBL" id="JAEDAL010000003">
    <property type="protein sequence ID" value="MBH9552798.1"/>
    <property type="molecule type" value="Genomic_DNA"/>
</dbReference>
<dbReference type="RefSeq" id="WP_198100421.1">
    <property type="nucleotide sequence ID" value="NZ_JAEDAL010000003.1"/>
</dbReference>
<dbReference type="PANTHER" id="PTHR30476:SF0">
    <property type="entry name" value="UPF0234 PROTEIN YAJQ"/>
    <property type="match status" value="1"/>
</dbReference>
<evidence type="ECO:0000256" key="1">
    <source>
        <dbReference type="ARBA" id="ARBA00022741"/>
    </source>
</evidence>
<evidence type="ECO:0000313" key="5">
    <source>
        <dbReference type="Proteomes" id="UP000620139"/>
    </source>
</evidence>
<dbReference type="NCBIfam" id="NF003819">
    <property type="entry name" value="PRK05412.1"/>
    <property type="match status" value="1"/>
</dbReference>
<dbReference type="Gene3D" id="3.30.70.990">
    <property type="entry name" value="YajQ-like, domain 2"/>
    <property type="match status" value="1"/>
</dbReference>
<dbReference type="Proteomes" id="UP000620139">
    <property type="component" value="Unassembled WGS sequence"/>
</dbReference>
<dbReference type="HAMAP" id="MF_00632">
    <property type="entry name" value="UPF0234"/>
    <property type="match status" value="1"/>
</dbReference>
<keyword evidence="5" id="KW-1185">Reference proteome</keyword>
<comment type="similarity">
    <text evidence="2 3">Belongs to the YajQ family.</text>
</comment>
<dbReference type="PANTHER" id="PTHR30476">
    <property type="entry name" value="UPF0234 PROTEIN YAJQ"/>
    <property type="match status" value="1"/>
</dbReference>
<keyword evidence="1 3" id="KW-0547">Nucleotide-binding</keyword>
<proteinExistence type="inferred from homology"/>
<gene>
    <name evidence="4" type="ORF">I7X43_08020</name>
</gene>
<dbReference type="InterPro" id="IPR035570">
    <property type="entry name" value="UPF0234_N"/>
</dbReference>
<dbReference type="AlphaFoldDB" id="A0A931NAS4"/>
<reference evidence="4" key="1">
    <citation type="submission" date="2020-12" db="EMBL/GenBank/DDBJ databases">
        <title>The genome sequence of Inhella sp. 4Y17.</title>
        <authorList>
            <person name="Liu Y."/>
        </authorList>
    </citation>
    <scope>NUCLEOTIDE SEQUENCE</scope>
    <source>
        <strain evidence="4">4Y10</strain>
    </source>
</reference>
<dbReference type="Gene3D" id="3.30.70.860">
    <property type="match status" value="1"/>
</dbReference>
<protein>
    <recommendedName>
        <fullName evidence="3">Nucleotide-binding protein I7X43_08020</fullName>
    </recommendedName>
</protein>
<dbReference type="SUPFAM" id="SSF89963">
    <property type="entry name" value="YajQ-like"/>
    <property type="match status" value="2"/>
</dbReference>
<dbReference type="InterPro" id="IPR035571">
    <property type="entry name" value="UPF0234-like_C"/>
</dbReference>
<comment type="caution">
    <text evidence="4">The sequence shown here is derived from an EMBL/GenBank/DDBJ whole genome shotgun (WGS) entry which is preliminary data.</text>
</comment>
<comment type="function">
    <text evidence="3">Nucleotide-binding protein.</text>
</comment>